<evidence type="ECO:0000256" key="9">
    <source>
        <dbReference type="ARBA" id="ARBA00022840"/>
    </source>
</evidence>
<feature type="compositionally biased region" description="Basic and acidic residues" evidence="15">
    <location>
        <begin position="370"/>
        <end position="391"/>
    </location>
</feature>
<dbReference type="InterPro" id="IPR036388">
    <property type="entry name" value="WH-like_DNA-bd_sf"/>
</dbReference>
<dbReference type="GO" id="GO:0005634">
    <property type="term" value="C:nucleus"/>
    <property type="evidence" value="ECO:0007669"/>
    <property type="project" value="EnsemblFungi"/>
</dbReference>
<keyword evidence="4" id="KW-0723">Serine/threonine-protein kinase</keyword>
<keyword evidence="18" id="KW-1185">Reference proteome</keyword>
<dbReference type="FunFam" id="3.30.200.20:FF:000052">
    <property type="entry name" value="Serine/threonine-protein kinase RIO2"/>
    <property type="match status" value="1"/>
</dbReference>
<name>A0A1E3NL35_9ASCO</name>
<evidence type="ECO:0000256" key="1">
    <source>
        <dbReference type="ARBA" id="ARBA00001946"/>
    </source>
</evidence>
<dbReference type="GO" id="GO:0005829">
    <property type="term" value="C:cytosol"/>
    <property type="evidence" value="ECO:0007669"/>
    <property type="project" value="EnsemblFungi"/>
</dbReference>
<dbReference type="GO" id="GO:0000462">
    <property type="term" value="P:maturation of SSU-rRNA from tricistronic rRNA transcript (SSU-rRNA, 5.8S rRNA, LSU-rRNA)"/>
    <property type="evidence" value="ECO:0007669"/>
    <property type="project" value="EnsemblFungi"/>
</dbReference>
<dbReference type="InterPro" id="IPR018934">
    <property type="entry name" value="RIO_dom"/>
</dbReference>
<gene>
    <name evidence="17" type="ORF">PICMEDRAFT_72361</name>
</gene>
<dbReference type="GO" id="GO:0005524">
    <property type="term" value="F:ATP binding"/>
    <property type="evidence" value="ECO:0007669"/>
    <property type="project" value="UniProtKB-KW"/>
</dbReference>
<keyword evidence="7" id="KW-0547">Nucleotide-binding</keyword>
<dbReference type="GeneID" id="30180862"/>
<evidence type="ECO:0000313" key="18">
    <source>
        <dbReference type="Proteomes" id="UP000094455"/>
    </source>
</evidence>
<dbReference type="GO" id="GO:0004674">
    <property type="term" value="F:protein serine/threonine kinase activity"/>
    <property type="evidence" value="ECO:0007669"/>
    <property type="project" value="UniProtKB-KW"/>
</dbReference>
<dbReference type="CDD" id="cd05144">
    <property type="entry name" value="RIO2_C"/>
    <property type="match status" value="1"/>
</dbReference>
<dbReference type="InterPro" id="IPR036390">
    <property type="entry name" value="WH_DNA-bd_sf"/>
</dbReference>
<dbReference type="EC" id="2.7.11.1" evidence="3"/>
<evidence type="ECO:0000256" key="15">
    <source>
        <dbReference type="SAM" id="MobiDB-lite"/>
    </source>
</evidence>
<dbReference type="SUPFAM" id="SSF46785">
    <property type="entry name" value="Winged helix' DNA-binding domain"/>
    <property type="match status" value="1"/>
</dbReference>
<dbReference type="EMBL" id="KV454003">
    <property type="protein sequence ID" value="ODQ46278.1"/>
    <property type="molecule type" value="Genomic_DNA"/>
</dbReference>
<evidence type="ECO:0000256" key="8">
    <source>
        <dbReference type="ARBA" id="ARBA00022777"/>
    </source>
</evidence>
<dbReference type="STRING" id="763406.A0A1E3NL35"/>
<comment type="similarity">
    <text evidence="2">Belongs to the protein kinase superfamily. RIO-type Ser/Thr kinase family.</text>
</comment>
<dbReference type="Gene3D" id="3.30.200.20">
    <property type="entry name" value="Phosphorylase Kinase, domain 1"/>
    <property type="match status" value="1"/>
</dbReference>
<keyword evidence="5" id="KW-0808">Transferase</keyword>
<evidence type="ECO:0000256" key="5">
    <source>
        <dbReference type="ARBA" id="ARBA00022679"/>
    </source>
</evidence>
<dbReference type="Proteomes" id="UP000094455">
    <property type="component" value="Unassembled WGS sequence"/>
</dbReference>
<dbReference type="GO" id="GO:0030688">
    <property type="term" value="C:preribosome, small subunit precursor"/>
    <property type="evidence" value="ECO:0007669"/>
    <property type="project" value="TreeGrafter"/>
</dbReference>
<evidence type="ECO:0000256" key="13">
    <source>
        <dbReference type="ARBA" id="ARBA00068353"/>
    </source>
</evidence>
<evidence type="ECO:0000313" key="17">
    <source>
        <dbReference type="EMBL" id="ODQ46278.1"/>
    </source>
</evidence>
<organism evidence="17 18">
    <name type="scientific">Pichia membranifaciens NRRL Y-2026</name>
    <dbReference type="NCBI Taxonomy" id="763406"/>
    <lineage>
        <taxon>Eukaryota</taxon>
        <taxon>Fungi</taxon>
        <taxon>Dikarya</taxon>
        <taxon>Ascomycota</taxon>
        <taxon>Saccharomycotina</taxon>
        <taxon>Pichiomycetes</taxon>
        <taxon>Pichiales</taxon>
        <taxon>Pichiaceae</taxon>
        <taxon>Pichia</taxon>
    </lineage>
</organism>
<evidence type="ECO:0000256" key="11">
    <source>
        <dbReference type="ARBA" id="ARBA00047899"/>
    </source>
</evidence>
<evidence type="ECO:0000256" key="4">
    <source>
        <dbReference type="ARBA" id="ARBA00022527"/>
    </source>
</evidence>
<dbReference type="GO" id="GO:0046830">
    <property type="term" value="P:positive regulation of RNA import into nucleus"/>
    <property type="evidence" value="ECO:0007669"/>
    <property type="project" value="EnsemblFungi"/>
</dbReference>
<dbReference type="PANTHER" id="PTHR45852">
    <property type="entry name" value="SER/THR-PROTEIN KINASE RIO2"/>
    <property type="match status" value="1"/>
</dbReference>
<protein>
    <recommendedName>
        <fullName evidence="13">Serine/threonine-protein kinase RIO2</fullName>
        <ecNumber evidence="3">2.7.11.1</ecNumber>
    </recommendedName>
    <alternativeName>
        <fullName evidence="14">Serine/threonine-protein kinase rio2</fullName>
    </alternativeName>
</protein>
<dbReference type="Gene3D" id="1.10.510.10">
    <property type="entry name" value="Transferase(Phosphotransferase) domain 1"/>
    <property type="match status" value="1"/>
</dbReference>
<keyword evidence="9" id="KW-0067">ATP-binding</keyword>
<evidence type="ECO:0000256" key="10">
    <source>
        <dbReference type="ARBA" id="ARBA00022842"/>
    </source>
</evidence>
<comment type="catalytic activity">
    <reaction evidence="11">
        <text>L-threonyl-[protein] + ATP = O-phospho-L-threonyl-[protein] + ADP + H(+)</text>
        <dbReference type="Rhea" id="RHEA:46608"/>
        <dbReference type="Rhea" id="RHEA-COMP:11060"/>
        <dbReference type="Rhea" id="RHEA-COMP:11605"/>
        <dbReference type="ChEBI" id="CHEBI:15378"/>
        <dbReference type="ChEBI" id="CHEBI:30013"/>
        <dbReference type="ChEBI" id="CHEBI:30616"/>
        <dbReference type="ChEBI" id="CHEBI:61977"/>
        <dbReference type="ChEBI" id="CHEBI:456216"/>
        <dbReference type="EC" id="2.7.11.1"/>
    </reaction>
</comment>
<keyword evidence="10" id="KW-0460">Magnesium</keyword>
<feature type="region of interest" description="Disordered" evidence="15">
    <location>
        <begin position="357"/>
        <end position="391"/>
    </location>
</feature>
<feature type="domain" description="RIO kinase" evidence="16">
    <location>
        <begin position="67"/>
        <end position="314"/>
    </location>
</feature>
<evidence type="ECO:0000256" key="6">
    <source>
        <dbReference type="ARBA" id="ARBA00022723"/>
    </source>
</evidence>
<dbReference type="AlphaFoldDB" id="A0A1E3NL35"/>
<dbReference type="Gene3D" id="1.10.10.10">
    <property type="entry name" value="Winged helix-like DNA-binding domain superfamily/Winged helix DNA-binding domain"/>
    <property type="match status" value="1"/>
</dbReference>
<reference evidence="17 18" key="1">
    <citation type="journal article" date="2016" name="Proc. Natl. Acad. Sci. U.S.A.">
        <title>Comparative genomics of biotechnologically important yeasts.</title>
        <authorList>
            <person name="Riley R."/>
            <person name="Haridas S."/>
            <person name="Wolfe K.H."/>
            <person name="Lopes M.R."/>
            <person name="Hittinger C.T."/>
            <person name="Goeker M."/>
            <person name="Salamov A.A."/>
            <person name="Wisecaver J.H."/>
            <person name="Long T.M."/>
            <person name="Calvey C.H."/>
            <person name="Aerts A.L."/>
            <person name="Barry K.W."/>
            <person name="Choi C."/>
            <person name="Clum A."/>
            <person name="Coughlan A.Y."/>
            <person name="Deshpande S."/>
            <person name="Douglass A.P."/>
            <person name="Hanson S.J."/>
            <person name="Klenk H.-P."/>
            <person name="LaButti K.M."/>
            <person name="Lapidus A."/>
            <person name="Lindquist E.A."/>
            <person name="Lipzen A.M."/>
            <person name="Meier-Kolthoff J.P."/>
            <person name="Ohm R.A."/>
            <person name="Otillar R.P."/>
            <person name="Pangilinan J.L."/>
            <person name="Peng Y."/>
            <person name="Rokas A."/>
            <person name="Rosa C.A."/>
            <person name="Scheuner C."/>
            <person name="Sibirny A.A."/>
            <person name="Slot J.C."/>
            <person name="Stielow J.B."/>
            <person name="Sun H."/>
            <person name="Kurtzman C.P."/>
            <person name="Blackwell M."/>
            <person name="Grigoriev I.V."/>
            <person name="Jeffries T.W."/>
        </authorList>
    </citation>
    <scope>NUCLEOTIDE SEQUENCE [LARGE SCALE GENOMIC DNA]</scope>
    <source>
        <strain evidence="17 18">NRRL Y-2026</strain>
    </source>
</reference>
<dbReference type="InterPro" id="IPR030484">
    <property type="entry name" value="Rio2"/>
</dbReference>
<dbReference type="PANTHER" id="PTHR45852:SF1">
    <property type="entry name" value="SERINE_THREONINE-PROTEIN KINASE RIO2"/>
    <property type="match status" value="1"/>
</dbReference>
<dbReference type="Pfam" id="PF09202">
    <property type="entry name" value="Rio2_N"/>
    <property type="match status" value="1"/>
</dbReference>
<keyword evidence="8" id="KW-0418">Kinase</keyword>
<dbReference type="RefSeq" id="XP_019017391.1">
    <property type="nucleotide sequence ID" value="XM_019164175.1"/>
</dbReference>
<dbReference type="SMART" id="SM00090">
    <property type="entry name" value="RIO"/>
    <property type="match status" value="1"/>
</dbReference>
<evidence type="ECO:0000259" key="16">
    <source>
        <dbReference type="SMART" id="SM00090"/>
    </source>
</evidence>
<comment type="cofactor">
    <cofactor evidence="1">
        <name>Mg(2+)</name>
        <dbReference type="ChEBI" id="CHEBI:18420"/>
    </cofactor>
</comment>
<keyword evidence="6" id="KW-0479">Metal-binding</keyword>
<evidence type="ECO:0000256" key="2">
    <source>
        <dbReference type="ARBA" id="ARBA00009196"/>
    </source>
</evidence>
<sequence length="418" mass="47702">MKLDTTYMRYLTGDDWRVLQAVEKGSYNHEVVPTKLIGQLAHLKSGVGNTNKAIADLAKINLISRLRNASYDGYRLTYNGFDYVALKTLHVHGGIEELEHTIGVGKESDIYSCRTKQGEQRVLKIHRLGRVSFRSVRNKRDYLQIGKGGSWMYLSKLAAQKEYEFMRALHGAGFDVPTPYDCSRHLVLMERIEGFPMRQLYDHHDYRGLYCGLMRFAVRLACEGLIHCDYNEYNIMVVERPGHGDHSAAPDAPAKPPRDFVVIDFPQCISIEHPDAEFYFSRDVACIRRFFKRRFGYTPARDDPAMLDTDGFGDGFRYGYPVFNRDVNRRGDLDVQVKASGYRRRLDAEDVDLQGLGSFARGSDEPAWDSDDHSDDHSDHASPDDCHDDDNEKIIQALSTGVGNLHMDRLGNYVLRDE</sequence>
<dbReference type="GO" id="GO:0046872">
    <property type="term" value="F:metal ion binding"/>
    <property type="evidence" value="ECO:0007669"/>
    <property type="project" value="UniProtKB-KW"/>
</dbReference>
<proteinExistence type="inferred from homology"/>
<dbReference type="SUPFAM" id="SSF56112">
    <property type="entry name" value="Protein kinase-like (PK-like)"/>
    <property type="match status" value="1"/>
</dbReference>
<evidence type="ECO:0000256" key="14">
    <source>
        <dbReference type="ARBA" id="ARBA00068837"/>
    </source>
</evidence>
<comment type="catalytic activity">
    <reaction evidence="12">
        <text>L-seryl-[protein] + ATP = O-phospho-L-seryl-[protein] + ADP + H(+)</text>
        <dbReference type="Rhea" id="RHEA:17989"/>
        <dbReference type="Rhea" id="RHEA-COMP:9863"/>
        <dbReference type="Rhea" id="RHEA-COMP:11604"/>
        <dbReference type="ChEBI" id="CHEBI:15378"/>
        <dbReference type="ChEBI" id="CHEBI:29999"/>
        <dbReference type="ChEBI" id="CHEBI:30616"/>
        <dbReference type="ChEBI" id="CHEBI:83421"/>
        <dbReference type="ChEBI" id="CHEBI:456216"/>
        <dbReference type="EC" id="2.7.11.1"/>
    </reaction>
</comment>
<dbReference type="Pfam" id="PF01163">
    <property type="entry name" value="RIO1"/>
    <property type="match status" value="2"/>
</dbReference>
<dbReference type="InterPro" id="IPR011009">
    <property type="entry name" value="Kinase-like_dom_sf"/>
</dbReference>
<evidence type="ECO:0000256" key="12">
    <source>
        <dbReference type="ARBA" id="ARBA00048679"/>
    </source>
</evidence>
<dbReference type="InterPro" id="IPR000687">
    <property type="entry name" value="RIO_kinase"/>
</dbReference>
<accession>A0A1E3NL35</accession>
<evidence type="ECO:0000256" key="7">
    <source>
        <dbReference type="ARBA" id="ARBA00022741"/>
    </source>
</evidence>
<evidence type="ECO:0000256" key="3">
    <source>
        <dbReference type="ARBA" id="ARBA00012513"/>
    </source>
</evidence>
<dbReference type="FunFam" id="1.10.10.10:FF:000053">
    <property type="entry name" value="Serine/threonine-protein kinase RIO2"/>
    <property type="match status" value="1"/>
</dbReference>
<dbReference type="OrthoDB" id="10258631at2759"/>
<dbReference type="InterPro" id="IPR015285">
    <property type="entry name" value="RIO2_wHTH_N"/>
</dbReference>